<accession>A0A6N6JFW1</accession>
<dbReference type="Gene3D" id="1.10.287.130">
    <property type="match status" value="1"/>
</dbReference>
<dbReference type="SMART" id="SM00387">
    <property type="entry name" value="HATPase_c"/>
    <property type="match status" value="1"/>
</dbReference>
<evidence type="ECO:0000256" key="5">
    <source>
        <dbReference type="ARBA" id="ARBA00022777"/>
    </source>
</evidence>
<dbReference type="Gene3D" id="2.10.70.100">
    <property type="match status" value="1"/>
</dbReference>
<dbReference type="SMART" id="SM00086">
    <property type="entry name" value="PAC"/>
    <property type="match status" value="5"/>
</dbReference>
<dbReference type="InterPro" id="IPR035965">
    <property type="entry name" value="PAS-like_dom_sf"/>
</dbReference>
<dbReference type="PANTHER" id="PTHR43304">
    <property type="entry name" value="PHYTOCHROME-LIKE PROTEIN CPH1"/>
    <property type="match status" value="1"/>
</dbReference>
<gene>
    <name evidence="8" type="ORF">KIN_12520</name>
</gene>
<comment type="catalytic activity">
    <reaction evidence="1">
        <text>ATP + protein L-histidine = ADP + protein N-phospho-L-histidine.</text>
        <dbReference type="EC" id="2.7.13.3"/>
    </reaction>
</comment>
<proteinExistence type="predicted"/>
<dbReference type="InterPro" id="IPR052162">
    <property type="entry name" value="Sensor_kinase/Photoreceptor"/>
</dbReference>
<dbReference type="SUPFAM" id="SSF55874">
    <property type="entry name" value="ATPase domain of HSP90 chaperone/DNA topoisomerase II/histidine kinase"/>
    <property type="match status" value="1"/>
</dbReference>
<dbReference type="InterPro" id="IPR000700">
    <property type="entry name" value="PAS-assoc_C"/>
</dbReference>
<evidence type="ECO:0000313" key="9">
    <source>
        <dbReference type="Proteomes" id="UP000436822"/>
    </source>
</evidence>
<dbReference type="InterPro" id="IPR004358">
    <property type="entry name" value="Sig_transdc_His_kin-like_C"/>
</dbReference>
<dbReference type="OrthoDB" id="9795133at2"/>
<keyword evidence="4" id="KW-0808">Transferase</keyword>
<dbReference type="PROSITE" id="PS50109">
    <property type="entry name" value="HIS_KIN"/>
    <property type="match status" value="1"/>
</dbReference>
<dbReference type="PRINTS" id="PR00344">
    <property type="entry name" value="BCTRLSENSOR"/>
</dbReference>
<dbReference type="AlphaFoldDB" id="A0A6N6JFW1"/>
<dbReference type="InterPro" id="IPR036890">
    <property type="entry name" value="HATPase_C_sf"/>
</dbReference>
<feature type="domain" description="PAC" evidence="7">
    <location>
        <begin position="702"/>
        <end position="755"/>
    </location>
</feature>
<keyword evidence="3" id="KW-0597">Phosphoprotein</keyword>
<dbReference type="InterPro" id="IPR036097">
    <property type="entry name" value="HisK_dim/P_sf"/>
</dbReference>
<name>A0A6N6JFW1_9RHOB</name>
<evidence type="ECO:0000256" key="4">
    <source>
        <dbReference type="ARBA" id="ARBA00022679"/>
    </source>
</evidence>
<dbReference type="SUPFAM" id="SSF47384">
    <property type="entry name" value="Homodimeric domain of signal transducing histidine kinase"/>
    <property type="match status" value="1"/>
</dbReference>
<dbReference type="RefSeq" id="WP_159805045.1">
    <property type="nucleotide sequence ID" value="NZ_BLJE01000001.1"/>
</dbReference>
<evidence type="ECO:0000256" key="3">
    <source>
        <dbReference type="ARBA" id="ARBA00022553"/>
    </source>
</evidence>
<evidence type="ECO:0000256" key="2">
    <source>
        <dbReference type="ARBA" id="ARBA00012438"/>
    </source>
</evidence>
<protein>
    <recommendedName>
        <fullName evidence="2">histidine kinase</fullName>
        <ecNumber evidence="2">2.7.13.3</ecNumber>
    </recommendedName>
</protein>
<dbReference type="SUPFAM" id="SSF55785">
    <property type="entry name" value="PYP-like sensor domain (PAS domain)"/>
    <property type="match status" value="4"/>
</dbReference>
<dbReference type="GO" id="GO:0000155">
    <property type="term" value="F:phosphorelay sensor kinase activity"/>
    <property type="evidence" value="ECO:0007669"/>
    <property type="project" value="InterPro"/>
</dbReference>
<organism evidence="8 9">
    <name type="scientific">Litoreibacter roseus</name>
    <dbReference type="NCBI Taxonomy" id="2601869"/>
    <lineage>
        <taxon>Bacteria</taxon>
        <taxon>Pseudomonadati</taxon>
        <taxon>Pseudomonadota</taxon>
        <taxon>Alphaproteobacteria</taxon>
        <taxon>Rhodobacterales</taxon>
        <taxon>Roseobacteraceae</taxon>
        <taxon>Litoreibacter</taxon>
    </lineage>
</organism>
<dbReference type="InterPro" id="IPR001610">
    <property type="entry name" value="PAC"/>
</dbReference>
<keyword evidence="9" id="KW-1185">Reference proteome</keyword>
<reference evidence="8 9" key="1">
    <citation type="submission" date="2019-12" db="EMBL/GenBank/DDBJ databases">
        <title>Litoreibacter badius sp. nov., a novel bacteriochlorophyll a-containing bacterium in the genus Litoreibacter.</title>
        <authorList>
            <person name="Kanamuro M."/>
            <person name="Takabe Y."/>
            <person name="Mori K."/>
            <person name="Takaichi S."/>
            <person name="Hanada S."/>
        </authorList>
    </citation>
    <scope>NUCLEOTIDE SEQUENCE [LARGE SCALE GENOMIC DNA]</scope>
    <source>
        <strain evidence="8 9">K6</strain>
    </source>
</reference>
<evidence type="ECO:0000313" key="8">
    <source>
        <dbReference type="EMBL" id="GFE64178.1"/>
    </source>
</evidence>
<dbReference type="InterPro" id="IPR003594">
    <property type="entry name" value="HATPase_dom"/>
</dbReference>
<comment type="caution">
    <text evidence="8">The sequence shown here is derived from an EMBL/GenBank/DDBJ whole genome shotgun (WGS) entry which is preliminary data.</text>
</comment>
<feature type="domain" description="Histidine kinase" evidence="6">
    <location>
        <begin position="775"/>
        <end position="987"/>
    </location>
</feature>
<dbReference type="Proteomes" id="UP000436822">
    <property type="component" value="Unassembled WGS sequence"/>
</dbReference>
<keyword evidence="5" id="KW-0418">Kinase</keyword>
<evidence type="ECO:0000256" key="1">
    <source>
        <dbReference type="ARBA" id="ARBA00000085"/>
    </source>
</evidence>
<dbReference type="Gene3D" id="3.30.565.10">
    <property type="entry name" value="Histidine kinase-like ATPase, C-terminal domain"/>
    <property type="match status" value="1"/>
</dbReference>
<dbReference type="InterPro" id="IPR005467">
    <property type="entry name" value="His_kinase_dom"/>
</dbReference>
<sequence length="994" mass="111436">MAIKSDLRDIVDALPGFAVAIHLEHGEFVGNQQFQNTLVSSGKLPEQFVEDFAERTGSAFTHELIDGQTSIEFRVGRPLAAYPDWVLVIGTELTPEKAAVSPMEMDLFAQGQRLARIGYAIEDMINDVFEASDMIWTMIGLPKPEQPVSYDIIAAKVLSPRAHAASTARRAEAIQTGESYSARLPILRADTGERRVFLFENHPQRTANGKVGAMFSVIADVTEQDRLERDLTTERGLLERAQLVGRIGYYALDVETKDVTLSTGLARLIGLPKGQTAPLESLLEKIYTPSDADAALKRISQAINTGQSIKQTITAKRLDTGERRCFRGEIIPDKDEHGVVTRLFGVAQDVTEYEDALRAVIDSEREFKRAERIGRMGHFRHDHVNQESDYSDMIYELLGIEKPTKKWFGVAHWADLFLEGEFERYEIQRAEVIARQGRLLTDTFWLRRRSDDEVRGLFSERIFEYDQNGNVKLEYGIAQDITESENARIEAAEREALFQRAQQVGEFGHFRHDYLMRESFWSDEVYEIFGVPSSSSPWFGMEHWKDSYDADDFAVYQRRKTDSILETAAELIHTTEIIRRADGTRRTIRSHHIFDYRSDGRLMSEFGIIQDITRQQAQQRADDARNLQLNRAQRMGNLGYFYNDYISRRLDWSDQMYEIFGIDDPSLDKLGTDRAAPALPPADLERFETSARAAVASNAPGFACVLNVVRPTDGAARTVSIDASIEYGDDGRLAAIFGIAQDVTDRETAERDRRTMSRALEEAQRTEALNYFASGMAHELSNMLQPALSFGALAKTMIERGETKKADDTLDKALEAINRARDITHSALAYVRQTDDAAKPVAFDEAIAQVRNVIDAATPNAIEWDIAESVCNPLLHCDVTGLLQVLLNLVRNAFEAGGQDARVTIGIQQESLALLIDVTDDGPGISPDIQDKIFDPLYTTRAKQQGTGLGLAVARGVVERWGGRLHFVSSEVQGRGARFRFAIPLATLGEITRP</sequence>
<dbReference type="Gene3D" id="3.30.450.20">
    <property type="entry name" value="PAS domain"/>
    <property type="match status" value="4"/>
</dbReference>
<evidence type="ECO:0000259" key="7">
    <source>
        <dbReference type="PROSITE" id="PS50113"/>
    </source>
</evidence>
<feature type="domain" description="PAC" evidence="7">
    <location>
        <begin position="180"/>
        <end position="233"/>
    </location>
</feature>
<dbReference type="Pfam" id="PF02518">
    <property type="entry name" value="HATPase_c"/>
    <property type="match status" value="1"/>
</dbReference>
<dbReference type="PROSITE" id="PS50113">
    <property type="entry name" value="PAC"/>
    <property type="match status" value="2"/>
</dbReference>
<dbReference type="PANTHER" id="PTHR43304:SF1">
    <property type="entry name" value="PAC DOMAIN-CONTAINING PROTEIN"/>
    <property type="match status" value="1"/>
</dbReference>
<dbReference type="EC" id="2.7.13.3" evidence="2"/>
<evidence type="ECO:0000259" key="6">
    <source>
        <dbReference type="PROSITE" id="PS50109"/>
    </source>
</evidence>
<dbReference type="EMBL" id="BLJE01000001">
    <property type="protein sequence ID" value="GFE64178.1"/>
    <property type="molecule type" value="Genomic_DNA"/>
</dbReference>